<comment type="similarity">
    <text evidence="15">Belongs to the ribF family.</text>
</comment>
<dbReference type="NCBIfam" id="TIGR00083">
    <property type="entry name" value="ribF"/>
    <property type="match status" value="1"/>
</dbReference>
<dbReference type="PANTHER" id="PTHR22749">
    <property type="entry name" value="RIBOFLAVIN KINASE/FMN ADENYLYLTRANSFERASE"/>
    <property type="match status" value="1"/>
</dbReference>
<comment type="catalytic activity">
    <reaction evidence="14 15">
        <text>FMN + ATP + H(+) = FAD + diphosphate</text>
        <dbReference type="Rhea" id="RHEA:17237"/>
        <dbReference type="ChEBI" id="CHEBI:15378"/>
        <dbReference type="ChEBI" id="CHEBI:30616"/>
        <dbReference type="ChEBI" id="CHEBI:33019"/>
        <dbReference type="ChEBI" id="CHEBI:57692"/>
        <dbReference type="ChEBI" id="CHEBI:58210"/>
        <dbReference type="EC" id="2.7.7.2"/>
    </reaction>
</comment>
<gene>
    <name evidence="17" type="ORF">SPV1_08701</name>
</gene>
<dbReference type="InterPro" id="IPR023468">
    <property type="entry name" value="Riboflavin_kinase"/>
</dbReference>
<evidence type="ECO:0000256" key="6">
    <source>
        <dbReference type="ARBA" id="ARBA00022679"/>
    </source>
</evidence>
<keyword evidence="9 15" id="KW-0418">Kinase</keyword>
<dbReference type="InterPro" id="IPR014729">
    <property type="entry name" value="Rossmann-like_a/b/a_fold"/>
</dbReference>
<dbReference type="FunCoup" id="Q0EYS3">
    <property type="interactions" value="428"/>
</dbReference>
<dbReference type="STRING" id="314344.AL013_03505"/>
<evidence type="ECO:0000256" key="11">
    <source>
        <dbReference type="ARBA" id="ARBA00022840"/>
    </source>
</evidence>
<evidence type="ECO:0000256" key="14">
    <source>
        <dbReference type="ARBA" id="ARBA00049494"/>
    </source>
</evidence>
<dbReference type="EMBL" id="AATS01000008">
    <property type="protein sequence ID" value="EAU54484.1"/>
    <property type="molecule type" value="Genomic_DNA"/>
</dbReference>
<keyword evidence="5 15" id="KW-0288">FMN</keyword>
<evidence type="ECO:0000256" key="1">
    <source>
        <dbReference type="ARBA" id="ARBA00002121"/>
    </source>
</evidence>
<evidence type="ECO:0000256" key="10">
    <source>
        <dbReference type="ARBA" id="ARBA00022827"/>
    </source>
</evidence>
<evidence type="ECO:0000256" key="13">
    <source>
        <dbReference type="ARBA" id="ARBA00047880"/>
    </source>
</evidence>
<dbReference type="NCBIfam" id="NF004162">
    <property type="entry name" value="PRK05627.1-5"/>
    <property type="match status" value="1"/>
</dbReference>
<dbReference type="PIRSF" id="PIRSF004491">
    <property type="entry name" value="FAD_Synth"/>
    <property type="match status" value="1"/>
</dbReference>
<dbReference type="GO" id="GO:0008531">
    <property type="term" value="F:riboflavin kinase activity"/>
    <property type="evidence" value="ECO:0007669"/>
    <property type="project" value="UniProtKB-UniRule"/>
</dbReference>
<keyword evidence="18" id="KW-1185">Reference proteome</keyword>
<dbReference type="GO" id="GO:0009398">
    <property type="term" value="P:FMN biosynthetic process"/>
    <property type="evidence" value="ECO:0007669"/>
    <property type="project" value="UniProtKB-UniRule"/>
</dbReference>
<dbReference type="InterPro" id="IPR015865">
    <property type="entry name" value="Riboflavin_kinase_bac/euk"/>
</dbReference>
<dbReference type="InterPro" id="IPR002606">
    <property type="entry name" value="Riboflavin_kinase_bac"/>
</dbReference>
<dbReference type="EC" id="2.7.1.26" evidence="15"/>
<evidence type="ECO:0000256" key="15">
    <source>
        <dbReference type="PIRNR" id="PIRNR004491"/>
    </source>
</evidence>
<dbReference type="Proteomes" id="UP000005297">
    <property type="component" value="Unassembled WGS sequence"/>
</dbReference>
<keyword evidence="11 15" id="KW-0067">ATP-binding</keyword>
<evidence type="ECO:0000256" key="9">
    <source>
        <dbReference type="ARBA" id="ARBA00022777"/>
    </source>
</evidence>
<evidence type="ECO:0000256" key="4">
    <source>
        <dbReference type="ARBA" id="ARBA00022630"/>
    </source>
</evidence>
<dbReference type="InterPro" id="IPR015864">
    <property type="entry name" value="FAD_synthase"/>
</dbReference>
<comment type="pathway">
    <text evidence="3 15">Cofactor biosynthesis; FMN biosynthesis; FMN from riboflavin (ATP route): step 1/1.</text>
</comment>
<dbReference type="GO" id="GO:0006747">
    <property type="term" value="P:FAD biosynthetic process"/>
    <property type="evidence" value="ECO:0007669"/>
    <property type="project" value="UniProtKB-UniRule"/>
</dbReference>
<comment type="catalytic activity">
    <reaction evidence="13 15">
        <text>riboflavin + ATP = FMN + ADP + H(+)</text>
        <dbReference type="Rhea" id="RHEA:14357"/>
        <dbReference type="ChEBI" id="CHEBI:15378"/>
        <dbReference type="ChEBI" id="CHEBI:30616"/>
        <dbReference type="ChEBI" id="CHEBI:57986"/>
        <dbReference type="ChEBI" id="CHEBI:58210"/>
        <dbReference type="ChEBI" id="CHEBI:456216"/>
        <dbReference type="EC" id="2.7.1.26"/>
    </reaction>
</comment>
<comment type="pathway">
    <text evidence="2 15">Cofactor biosynthesis; FAD biosynthesis; FAD from FMN: step 1/1.</text>
</comment>
<evidence type="ECO:0000256" key="12">
    <source>
        <dbReference type="ARBA" id="ARBA00023268"/>
    </source>
</evidence>
<dbReference type="HOGENOM" id="CLU_048437_0_1_0"/>
<evidence type="ECO:0000256" key="8">
    <source>
        <dbReference type="ARBA" id="ARBA00022741"/>
    </source>
</evidence>
<keyword evidence="4 15" id="KW-0285">Flavoprotein</keyword>
<evidence type="ECO:0000256" key="5">
    <source>
        <dbReference type="ARBA" id="ARBA00022643"/>
    </source>
</evidence>
<evidence type="ECO:0000313" key="18">
    <source>
        <dbReference type="Proteomes" id="UP000005297"/>
    </source>
</evidence>
<dbReference type="OrthoDB" id="5289144at2"/>
<proteinExistence type="inferred from homology"/>
<dbReference type="GO" id="GO:0005524">
    <property type="term" value="F:ATP binding"/>
    <property type="evidence" value="ECO:0007669"/>
    <property type="project" value="UniProtKB-UniRule"/>
</dbReference>
<dbReference type="Gene3D" id="2.40.30.30">
    <property type="entry name" value="Riboflavin kinase-like"/>
    <property type="match status" value="1"/>
</dbReference>
<keyword evidence="6 15" id="KW-0808">Transferase</keyword>
<evidence type="ECO:0000313" key="17">
    <source>
        <dbReference type="EMBL" id="EAU54484.1"/>
    </source>
</evidence>
<sequence length="309" mass="33990">MQIIHSWEEAASLAELKGGAITVGNFDGVHMGHEQVLAETRGHAMDVGGPTIVVTFEPHPRAVLFPGEAPRRLCHVHERLQYLQQAGADAVLLLEFNKAMAAWSAEKFSRMLFDTFAFRHIHVGYDFAFGHDRQGHVDDLRKLGDEAGFTVSEAAAFAMLGSVVSSSRIRSAVEAADFTLAASLLGRDYAIAGEVLHGDKRGRQMNFPTANIDVGDLAHPPVGIYAVRANNKEKQWLGAAYLGYRPTFNGRTLLLETHLLDDSPDLYGQCLNVAFVQRIREDRKFTGHADLADQIALDCQAAREILAER</sequence>
<dbReference type="Pfam" id="PF01687">
    <property type="entry name" value="Flavokinase"/>
    <property type="match status" value="1"/>
</dbReference>
<dbReference type="EC" id="2.7.7.2" evidence="15"/>
<dbReference type="SUPFAM" id="SSF52374">
    <property type="entry name" value="Nucleotidylyl transferase"/>
    <property type="match status" value="1"/>
</dbReference>
<protein>
    <recommendedName>
        <fullName evidence="15">Riboflavin biosynthesis protein</fullName>
    </recommendedName>
    <domain>
        <recommendedName>
            <fullName evidence="15">Riboflavin kinase</fullName>
            <ecNumber evidence="15">2.7.1.26</ecNumber>
        </recommendedName>
        <alternativeName>
            <fullName evidence="15">Flavokinase</fullName>
        </alternativeName>
    </domain>
    <domain>
        <recommendedName>
            <fullName evidence="15">FMN adenylyltransferase</fullName>
            <ecNumber evidence="15">2.7.7.2</ecNumber>
        </recommendedName>
        <alternativeName>
            <fullName evidence="15">FAD pyrophosphorylase</fullName>
        </alternativeName>
        <alternativeName>
            <fullName evidence="15">FAD synthase</fullName>
        </alternativeName>
    </domain>
</protein>
<comment type="caution">
    <text evidence="17">The sequence shown here is derived from an EMBL/GenBank/DDBJ whole genome shotgun (WGS) entry which is preliminary data.</text>
</comment>
<keyword evidence="10 15" id="KW-0274">FAD</keyword>
<evidence type="ECO:0000256" key="2">
    <source>
        <dbReference type="ARBA" id="ARBA00004726"/>
    </source>
</evidence>
<evidence type="ECO:0000256" key="3">
    <source>
        <dbReference type="ARBA" id="ARBA00005201"/>
    </source>
</evidence>
<dbReference type="NCBIfam" id="NF004160">
    <property type="entry name" value="PRK05627.1-3"/>
    <property type="match status" value="1"/>
</dbReference>
<dbReference type="Gene3D" id="3.40.50.620">
    <property type="entry name" value="HUPs"/>
    <property type="match status" value="1"/>
</dbReference>
<evidence type="ECO:0000256" key="7">
    <source>
        <dbReference type="ARBA" id="ARBA00022695"/>
    </source>
</evidence>
<dbReference type="CDD" id="cd02064">
    <property type="entry name" value="FAD_synthetase_N"/>
    <property type="match status" value="1"/>
</dbReference>
<keyword evidence="8 15" id="KW-0547">Nucleotide-binding</keyword>
<dbReference type="InterPro" id="IPR023465">
    <property type="entry name" value="Riboflavin_kinase_dom_sf"/>
</dbReference>
<dbReference type="Pfam" id="PF06574">
    <property type="entry name" value="FAD_syn"/>
    <property type="match status" value="1"/>
</dbReference>
<accession>Q0EYS3</accession>
<dbReference type="SMART" id="SM00904">
    <property type="entry name" value="Flavokinase"/>
    <property type="match status" value="1"/>
</dbReference>
<keyword evidence="12" id="KW-0511">Multifunctional enzyme</keyword>
<dbReference type="UniPathway" id="UPA00277">
    <property type="reaction ID" value="UER00407"/>
</dbReference>
<dbReference type="SUPFAM" id="SSF82114">
    <property type="entry name" value="Riboflavin kinase-like"/>
    <property type="match status" value="1"/>
</dbReference>
<dbReference type="InParanoid" id="Q0EYS3"/>
<name>Q0EYS3_9PROT</name>
<dbReference type="GO" id="GO:0009231">
    <property type="term" value="P:riboflavin biosynthetic process"/>
    <property type="evidence" value="ECO:0007669"/>
    <property type="project" value="InterPro"/>
</dbReference>
<dbReference type="GO" id="GO:0003919">
    <property type="term" value="F:FMN adenylyltransferase activity"/>
    <property type="evidence" value="ECO:0007669"/>
    <property type="project" value="UniProtKB-UniRule"/>
</dbReference>
<organism evidence="17 18">
    <name type="scientific">Mariprofundus ferrooxydans PV-1</name>
    <dbReference type="NCBI Taxonomy" id="314345"/>
    <lineage>
        <taxon>Bacteria</taxon>
        <taxon>Pseudomonadati</taxon>
        <taxon>Pseudomonadota</taxon>
        <taxon>Candidatius Mariprofundia</taxon>
        <taxon>Mariprofundales</taxon>
        <taxon>Mariprofundaceae</taxon>
        <taxon>Mariprofundus</taxon>
    </lineage>
</organism>
<dbReference type="UniPathway" id="UPA00276">
    <property type="reaction ID" value="UER00406"/>
</dbReference>
<keyword evidence="7 15" id="KW-0548">Nucleotidyltransferase</keyword>
<dbReference type="FunFam" id="3.40.50.620:FF:000021">
    <property type="entry name" value="Riboflavin biosynthesis protein"/>
    <property type="match status" value="1"/>
</dbReference>
<dbReference type="eggNOG" id="COG0196">
    <property type="taxonomic scope" value="Bacteria"/>
</dbReference>
<feature type="domain" description="Riboflavin kinase" evidence="16">
    <location>
        <begin position="184"/>
        <end position="307"/>
    </location>
</feature>
<comment type="function">
    <text evidence="1">Catalyzes the phosphorylation of riboflavin to FMN followed by the adenylation of FMN to FAD.</text>
</comment>
<dbReference type="AlphaFoldDB" id="Q0EYS3"/>
<dbReference type="PANTHER" id="PTHR22749:SF6">
    <property type="entry name" value="RIBOFLAVIN KINASE"/>
    <property type="match status" value="1"/>
</dbReference>
<evidence type="ECO:0000259" key="16">
    <source>
        <dbReference type="SMART" id="SM00904"/>
    </source>
</evidence>
<reference evidence="17 18" key="1">
    <citation type="submission" date="2006-09" db="EMBL/GenBank/DDBJ databases">
        <authorList>
            <person name="Emerson D."/>
            <person name="Ferriera S."/>
            <person name="Johnson J."/>
            <person name="Kravitz S."/>
            <person name="Halpern A."/>
            <person name="Remington K."/>
            <person name="Beeson K."/>
            <person name="Tran B."/>
            <person name="Rogers Y.-H."/>
            <person name="Friedman R."/>
            <person name="Venter J.C."/>
        </authorList>
    </citation>
    <scope>NUCLEOTIDE SEQUENCE [LARGE SCALE GENOMIC DNA]</scope>
    <source>
        <strain evidence="17 18">PV-1</strain>
    </source>
</reference>
<dbReference type="RefSeq" id="WP_009849264.1">
    <property type="nucleotide sequence ID" value="NZ_DS022294.1"/>
</dbReference>